<gene>
    <name evidence="1" type="ORF">E2C01_000479</name>
</gene>
<dbReference type="OrthoDB" id="6345205at2759"/>
<dbReference type="EMBL" id="VSRR010000011">
    <property type="protein sequence ID" value="MPC07911.1"/>
    <property type="molecule type" value="Genomic_DNA"/>
</dbReference>
<evidence type="ECO:0000313" key="1">
    <source>
        <dbReference type="EMBL" id="MPC07911.1"/>
    </source>
</evidence>
<dbReference type="Proteomes" id="UP000324222">
    <property type="component" value="Unassembled WGS sequence"/>
</dbReference>
<protein>
    <submittedName>
        <fullName evidence="1">Uncharacterized protein</fullName>
    </submittedName>
</protein>
<accession>A0A5B7CGP4</accession>
<evidence type="ECO:0000313" key="2">
    <source>
        <dbReference type="Proteomes" id="UP000324222"/>
    </source>
</evidence>
<reference evidence="1 2" key="1">
    <citation type="submission" date="2019-05" db="EMBL/GenBank/DDBJ databases">
        <title>Another draft genome of Portunus trituberculatus and its Hox gene families provides insights of decapod evolution.</title>
        <authorList>
            <person name="Jeong J.-H."/>
            <person name="Song I."/>
            <person name="Kim S."/>
            <person name="Choi T."/>
            <person name="Kim D."/>
            <person name="Ryu S."/>
            <person name="Kim W."/>
        </authorList>
    </citation>
    <scope>NUCLEOTIDE SEQUENCE [LARGE SCALE GENOMIC DNA]</scope>
    <source>
        <tissue evidence="1">Muscle</tissue>
    </source>
</reference>
<name>A0A5B7CGP4_PORTR</name>
<comment type="caution">
    <text evidence="1">The sequence shown here is derived from an EMBL/GenBank/DDBJ whole genome shotgun (WGS) entry which is preliminary data.</text>
</comment>
<keyword evidence="2" id="KW-1185">Reference proteome</keyword>
<sequence length="124" mass="13768">MQLAVCGVVVMVGALRLTLFLALPSRGACRPYLHAPRAWSDAPNTQDVFDAGFSSHTTHNAPTFPYKYEIPVISKRKLKADMNYPCGVNLSSLQPRRDLYQWNDVTVTPVPLLPGQQRCVQALV</sequence>
<dbReference type="AlphaFoldDB" id="A0A5B7CGP4"/>
<organism evidence="1 2">
    <name type="scientific">Portunus trituberculatus</name>
    <name type="common">Swimming crab</name>
    <name type="synonym">Neptunus trituberculatus</name>
    <dbReference type="NCBI Taxonomy" id="210409"/>
    <lineage>
        <taxon>Eukaryota</taxon>
        <taxon>Metazoa</taxon>
        <taxon>Ecdysozoa</taxon>
        <taxon>Arthropoda</taxon>
        <taxon>Crustacea</taxon>
        <taxon>Multicrustacea</taxon>
        <taxon>Malacostraca</taxon>
        <taxon>Eumalacostraca</taxon>
        <taxon>Eucarida</taxon>
        <taxon>Decapoda</taxon>
        <taxon>Pleocyemata</taxon>
        <taxon>Brachyura</taxon>
        <taxon>Eubrachyura</taxon>
        <taxon>Portunoidea</taxon>
        <taxon>Portunidae</taxon>
        <taxon>Portuninae</taxon>
        <taxon>Portunus</taxon>
    </lineage>
</organism>
<proteinExistence type="predicted"/>